<dbReference type="InterPro" id="IPR016181">
    <property type="entry name" value="Acyl_CoA_acyltransferase"/>
</dbReference>
<dbReference type="Proteomes" id="UP000626244">
    <property type="component" value="Unassembled WGS sequence"/>
</dbReference>
<reference evidence="3" key="1">
    <citation type="journal article" date="2019" name="Int. J. Syst. Evol. Microbiol.">
        <title>The Global Catalogue of Microorganisms (GCM) 10K type strain sequencing project: providing services to taxonomists for standard genome sequencing and annotation.</title>
        <authorList>
            <consortium name="The Broad Institute Genomics Platform"/>
            <consortium name="The Broad Institute Genome Sequencing Center for Infectious Disease"/>
            <person name="Wu L."/>
            <person name="Ma J."/>
        </authorList>
    </citation>
    <scope>NUCLEOTIDE SEQUENCE [LARGE SCALE GENOMIC DNA]</scope>
    <source>
        <strain evidence="3">CGMCC 1.14993</strain>
    </source>
</reference>
<dbReference type="InterPro" id="IPR000182">
    <property type="entry name" value="GNAT_dom"/>
</dbReference>
<dbReference type="AlphaFoldDB" id="A0A8J3AR19"/>
<name>A0A8J3AR19_9BACI</name>
<comment type="caution">
    <text evidence="2">The sequence shown here is derived from an EMBL/GenBank/DDBJ whole genome shotgun (WGS) entry which is preliminary data.</text>
</comment>
<dbReference type="Pfam" id="PF00583">
    <property type="entry name" value="Acetyltransf_1"/>
    <property type="match status" value="1"/>
</dbReference>
<evidence type="ECO:0000313" key="2">
    <source>
        <dbReference type="EMBL" id="GGI15347.1"/>
    </source>
</evidence>
<gene>
    <name evidence="2" type="ORF">GCM10007380_27520</name>
</gene>
<keyword evidence="3" id="KW-1185">Reference proteome</keyword>
<sequence>MGFNSFEKLKLIPYEEKYRNAIANYDLPKEQAIYTSYPIEALEQFECEEVIPVLILLENDVIGFFILDGRTKGNLYTNNKNAIVFKSFSIDHRFQGRKLGEQSINILFSFTKKMMANKNEIILTVHHTNIAAIHLYRKCGFVDKGIRYSGEHGEELVFHYEI</sequence>
<dbReference type="Gene3D" id="3.40.630.30">
    <property type="match status" value="1"/>
</dbReference>
<dbReference type="GO" id="GO:0016747">
    <property type="term" value="F:acyltransferase activity, transferring groups other than amino-acyl groups"/>
    <property type="evidence" value="ECO:0007669"/>
    <property type="project" value="InterPro"/>
</dbReference>
<evidence type="ECO:0000313" key="3">
    <source>
        <dbReference type="Proteomes" id="UP000626244"/>
    </source>
</evidence>
<proteinExistence type="predicted"/>
<dbReference type="SUPFAM" id="SSF55729">
    <property type="entry name" value="Acyl-CoA N-acyltransferases (Nat)"/>
    <property type="match status" value="1"/>
</dbReference>
<accession>A0A8J3AR19</accession>
<protein>
    <recommendedName>
        <fullName evidence="1">N-acetyltransferase domain-containing protein</fullName>
    </recommendedName>
</protein>
<dbReference type="RefSeq" id="WP_158093243.1">
    <property type="nucleotide sequence ID" value="NZ_BMHB01000001.1"/>
</dbReference>
<feature type="domain" description="N-acetyltransferase" evidence="1">
    <location>
        <begin position="9"/>
        <end position="162"/>
    </location>
</feature>
<dbReference type="EMBL" id="BMHB01000001">
    <property type="protein sequence ID" value="GGI15347.1"/>
    <property type="molecule type" value="Genomic_DNA"/>
</dbReference>
<evidence type="ECO:0000259" key="1">
    <source>
        <dbReference type="PROSITE" id="PS51186"/>
    </source>
</evidence>
<dbReference type="OrthoDB" id="66776at2"/>
<dbReference type="PROSITE" id="PS51186">
    <property type="entry name" value="GNAT"/>
    <property type="match status" value="1"/>
</dbReference>
<organism evidence="2 3">
    <name type="scientific">Gottfriedia solisilvae</name>
    <dbReference type="NCBI Taxonomy" id="1516104"/>
    <lineage>
        <taxon>Bacteria</taxon>
        <taxon>Bacillati</taxon>
        <taxon>Bacillota</taxon>
        <taxon>Bacilli</taxon>
        <taxon>Bacillales</taxon>
        <taxon>Bacillaceae</taxon>
        <taxon>Gottfriedia</taxon>
    </lineage>
</organism>